<dbReference type="KEGG" id="vg:65103210"/>
<organism evidence="4 5">
    <name type="scientific">Lymphocystis disease virus 4</name>
    <dbReference type="NCBI Taxonomy" id="2704413"/>
    <lineage>
        <taxon>Viruses</taxon>
        <taxon>Varidnaviria</taxon>
        <taxon>Bamfordvirae</taxon>
        <taxon>Nucleocytoviricota</taxon>
        <taxon>Megaviricetes</taxon>
        <taxon>Pimascovirales</taxon>
        <taxon>Pimascovirales incertae sedis</taxon>
        <taxon>Iridoviridae</taxon>
        <taxon>Alphairidovirinae</taxon>
        <taxon>Lymphocystivirus</taxon>
        <taxon>Lymphocystivirus micropogonias1</taxon>
    </lineage>
</organism>
<evidence type="ECO:0000259" key="3">
    <source>
        <dbReference type="SMART" id="SM00078"/>
    </source>
</evidence>
<reference evidence="4" key="1">
    <citation type="journal article" date="2020" name="Arch. Virol.">
        <title>Complete genome sequence and analysis of a novel lymphocystivirus detected in whitemouth croaker (Micropogonias furnieri): lymphocystis disease virus 4.</title>
        <authorList>
            <person name="Doszpoly A."/>
            <person name="Kajan G.L."/>
            <person name="Puentes R."/>
            <person name="Perretta A."/>
        </authorList>
    </citation>
    <scope>NUCLEOTIDE SEQUENCE</scope>
    <source>
        <strain evidence="4">LCDV-WC</strain>
    </source>
</reference>
<dbReference type="GO" id="GO:0008283">
    <property type="term" value="P:cell population proliferation"/>
    <property type="evidence" value="ECO:0007669"/>
    <property type="project" value="TreeGrafter"/>
</dbReference>
<dbReference type="GO" id="GO:0005615">
    <property type="term" value="C:extracellular space"/>
    <property type="evidence" value="ECO:0007669"/>
    <property type="project" value="TreeGrafter"/>
</dbReference>
<dbReference type="SUPFAM" id="SSF56994">
    <property type="entry name" value="Insulin-like"/>
    <property type="match status" value="1"/>
</dbReference>
<evidence type="ECO:0000256" key="1">
    <source>
        <dbReference type="ARBA" id="ARBA00009034"/>
    </source>
</evidence>
<protein>
    <submittedName>
        <fullName evidence="4">Putative insuline-like growth factor family member</fullName>
    </submittedName>
</protein>
<feature type="domain" description="Insulin-like" evidence="3">
    <location>
        <begin position="17"/>
        <end position="75"/>
    </location>
</feature>
<keyword evidence="5" id="KW-1185">Reference proteome</keyword>
<sequence length="77" mass="8585">MKEFVLIIIASSSVLSKPLCGSELVDALELVCHDRGGFYSPTIKEVHTNRKTQSGIVEKCCRKEGCDYAYLTQYCAH</sequence>
<dbReference type="InterPro" id="IPR036438">
    <property type="entry name" value="Insulin-like_sf"/>
</dbReference>
<proteinExistence type="inferred from homology"/>
<comment type="similarity">
    <text evidence="1">Belongs to the insulin family.</text>
</comment>
<evidence type="ECO:0000256" key="2">
    <source>
        <dbReference type="ARBA" id="ARBA00023157"/>
    </source>
</evidence>
<keyword evidence="2" id="KW-1015">Disulfide bond</keyword>
<evidence type="ECO:0000313" key="5">
    <source>
        <dbReference type="Proteomes" id="UP000678193"/>
    </source>
</evidence>
<dbReference type="EMBL" id="MN803438">
    <property type="protein sequence ID" value="QHR78565.1"/>
    <property type="molecule type" value="Genomic_DNA"/>
</dbReference>
<dbReference type="GO" id="GO:0005159">
    <property type="term" value="F:insulin-like growth factor receptor binding"/>
    <property type="evidence" value="ECO:0007669"/>
    <property type="project" value="TreeGrafter"/>
</dbReference>
<dbReference type="Proteomes" id="UP000678193">
    <property type="component" value="Segment"/>
</dbReference>
<dbReference type="RefSeq" id="YP_010087877.1">
    <property type="nucleotide sequence ID" value="NC_055603.1"/>
</dbReference>
<dbReference type="Pfam" id="PF00049">
    <property type="entry name" value="Insulin"/>
    <property type="match status" value="1"/>
</dbReference>
<name>A0A6B9XK06_9VIRU</name>
<accession>A0A6B9XK06</accession>
<dbReference type="InterPro" id="IPR016179">
    <property type="entry name" value="Insulin-like"/>
</dbReference>
<dbReference type="Gene3D" id="1.10.100.10">
    <property type="entry name" value="Insulin-like"/>
    <property type="match status" value="1"/>
</dbReference>
<dbReference type="GO" id="GO:0048009">
    <property type="term" value="P:insulin-like growth factor receptor signaling pathway"/>
    <property type="evidence" value="ECO:0007669"/>
    <property type="project" value="TreeGrafter"/>
</dbReference>
<dbReference type="PANTHER" id="PTHR46845:SF1">
    <property type="entry name" value="INSULIN-LIKE GROWTH FACTOR I"/>
    <property type="match status" value="1"/>
</dbReference>
<dbReference type="GO" id="GO:0051897">
    <property type="term" value="P:positive regulation of phosphatidylinositol 3-kinase/protein kinase B signal transduction"/>
    <property type="evidence" value="ECO:0007669"/>
    <property type="project" value="TreeGrafter"/>
</dbReference>
<dbReference type="GeneID" id="65103210"/>
<dbReference type="SMART" id="SM00078">
    <property type="entry name" value="IlGF"/>
    <property type="match status" value="1"/>
</dbReference>
<dbReference type="GO" id="GO:0005179">
    <property type="term" value="F:hormone activity"/>
    <property type="evidence" value="ECO:0007669"/>
    <property type="project" value="InterPro"/>
</dbReference>
<dbReference type="GO" id="GO:0008284">
    <property type="term" value="P:positive regulation of cell population proliferation"/>
    <property type="evidence" value="ECO:0007669"/>
    <property type="project" value="TreeGrafter"/>
</dbReference>
<dbReference type="PANTHER" id="PTHR46845">
    <property type="entry name" value="INSULIN-LIKE GROWTH FACTOR I"/>
    <property type="match status" value="1"/>
</dbReference>
<evidence type="ECO:0000313" key="4">
    <source>
        <dbReference type="EMBL" id="QHR78565.1"/>
    </source>
</evidence>
<dbReference type="SMR" id="A0A6B9XK06"/>